<dbReference type="InterPro" id="IPR004513">
    <property type="entry name" value="FtsX"/>
</dbReference>
<dbReference type="InterPro" id="IPR040690">
    <property type="entry name" value="FtsX_ECD"/>
</dbReference>
<evidence type="ECO:0000256" key="2">
    <source>
        <dbReference type="ARBA" id="ARBA00007379"/>
    </source>
</evidence>
<keyword evidence="9 10" id="KW-0131">Cell cycle</keyword>
<feature type="transmembrane region" description="Helical" evidence="11">
    <location>
        <begin position="262"/>
        <end position="285"/>
    </location>
</feature>
<evidence type="ECO:0000256" key="5">
    <source>
        <dbReference type="ARBA" id="ARBA00022618"/>
    </source>
</evidence>
<evidence type="ECO:0000256" key="8">
    <source>
        <dbReference type="ARBA" id="ARBA00023136"/>
    </source>
</evidence>
<feature type="domain" description="FtsX extracellular" evidence="13">
    <location>
        <begin position="47"/>
        <end position="136"/>
    </location>
</feature>
<dbReference type="PANTHER" id="PTHR47755">
    <property type="entry name" value="CELL DIVISION PROTEIN FTSX"/>
    <property type="match status" value="1"/>
</dbReference>
<dbReference type="EMBL" id="LCAP01000002">
    <property type="protein sequence ID" value="KKR91695.1"/>
    <property type="molecule type" value="Genomic_DNA"/>
</dbReference>
<feature type="transmembrane region" description="Helical" evidence="11">
    <location>
        <begin position="211"/>
        <end position="236"/>
    </location>
</feature>
<evidence type="ECO:0000313" key="15">
    <source>
        <dbReference type="Proteomes" id="UP000034190"/>
    </source>
</evidence>
<evidence type="ECO:0000313" key="14">
    <source>
        <dbReference type="EMBL" id="KKR91695.1"/>
    </source>
</evidence>
<reference evidence="14 15" key="1">
    <citation type="journal article" date="2015" name="Nature">
        <title>rRNA introns, odd ribosomes, and small enigmatic genomes across a large radiation of phyla.</title>
        <authorList>
            <person name="Brown C.T."/>
            <person name="Hug L.A."/>
            <person name="Thomas B.C."/>
            <person name="Sharon I."/>
            <person name="Castelle C.J."/>
            <person name="Singh A."/>
            <person name="Wilkins M.J."/>
            <person name="Williams K.H."/>
            <person name="Banfield J.F."/>
        </authorList>
    </citation>
    <scope>NUCLEOTIDE SEQUENCE [LARGE SCALE GENOMIC DNA]</scope>
</reference>
<proteinExistence type="inferred from homology"/>
<keyword evidence="6 11" id="KW-0812">Transmembrane</keyword>
<keyword evidence="4 10" id="KW-1003">Cell membrane</keyword>
<feature type="transmembrane region" description="Helical" evidence="11">
    <location>
        <begin position="167"/>
        <end position="190"/>
    </location>
</feature>
<dbReference type="Pfam" id="PF18075">
    <property type="entry name" value="FtsX_ECD"/>
    <property type="match status" value="1"/>
</dbReference>
<evidence type="ECO:0000256" key="1">
    <source>
        <dbReference type="ARBA" id="ARBA00004651"/>
    </source>
</evidence>
<dbReference type="InterPro" id="IPR003838">
    <property type="entry name" value="ABC3_permease_C"/>
</dbReference>
<gene>
    <name evidence="14" type="ORF">UU43_C0002G0004</name>
</gene>
<sequence length="291" mass="32186">MQDLARNVWLSVITIIIIVLALLSVNLLLIVKVLGLAAIGAVKEKIDISLYLKSDGEESRILALKSRISDLASVKEVAYISQQAAVESFRAKHQDNPEILQALLELGTNPLAPILVIQPKDINNYEDLIVSLNKIEDPLIESRNFADHKTMLAKINDLTDKASRAGLALSLLFGLITALVVYNTVAVAIYTHKREIGIMKLVGASTWFIRAPYLISGIVYAGLGVAAIIIIIYPLLSFFQPYLAVFFYGFKINILEYYNNNFLTIFGLEFLVVTLINFLASLVAVGRYSKV</sequence>
<dbReference type="Proteomes" id="UP000034190">
    <property type="component" value="Unassembled WGS sequence"/>
</dbReference>
<comment type="similarity">
    <text evidence="2 10">Belongs to the ABC-4 integral membrane protein family. FtsX subfamily.</text>
</comment>
<dbReference type="PIRSF" id="PIRSF003097">
    <property type="entry name" value="FtsX"/>
    <property type="match status" value="1"/>
</dbReference>
<protein>
    <recommendedName>
        <fullName evidence="3 10">Cell division protein FtsX</fullName>
    </recommendedName>
</protein>
<feature type="transmembrane region" description="Helical" evidence="11">
    <location>
        <begin position="7"/>
        <end position="31"/>
    </location>
</feature>
<evidence type="ECO:0000256" key="11">
    <source>
        <dbReference type="SAM" id="Phobius"/>
    </source>
</evidence>
<dbReference type="AlphaFoldDB" id="A0A0G0X4W3"/>
<evidence type="ECO:0000256" key="10">
    <source>
        <dbReference type="PIRNR" id="PIRNR003097"/>
    </source>
</evidence>
<dbReference type="Gene3D" id="3.30.70.3040">
    <property type="match status" value="1"/>
</dbReference>
<evidence type="ECO:0000256" key="6">
    <source>
        <dbReference type="ARBA" id="ARBA00022692"/>
    </source>
</evidence>
<organism evidence="14 15">
    <name type="scientific">Candidatus Falkowbacteria bacterium GW2011_GWA2_41_14</name>
    <dbReference type="NCBI Taxonomy" id="1618635"/>
    <lineage>
        <taxon>Bacteria</taxon>
        <taxon>Candidatus Falkowiibacteriota</taxon>
    </lineage>
</organism>
<dbReference type="PATRIC" id="fig|1618635.3.peg.159"/>
<evidence type="ECO:0000256" key="3">
    <source>
        <dbReference type="ARBA" id="ARBA00021907"/>
    </source>
</evidence>
<evidence type="ECO:0000256" key="7">
    <source>
        <dbReference type="ARBA" id="ARBA00022989"/>
    </source>
</evidence>
<feature type="domain" description="ABC3 transporter permease C-terminal" evidence="12">
    <location>
        <begin position="168"/>
        <end position="284"/>
    </location>
</feature>
<evidence type="ECO:0000256" key="4">
    <source>
        <dbReference type="ARBA" id="ARBA00022475"/>
    </source>
</evidence>
<keyword evidence="5 10" id="KW-0132">Cell division</keyword>
<name>A0A0G0X4W3_9BACT</name>
<dbReference type="GO" id="GO:0005886">
    <property type="term" value="C:plasma membrane"/>
    <property type="evidence" value="ECO:0007669"/>
    <property type="project" value="UniProtKB-SubCell"/>
</dbReference>
<comment type="caution">
    <text evidence="14">The sequence shown here is derived from an EMBL/GenBank/DDBJ whole genome shotgun (WGS) entry which is preliminary data.</text>
</comment>
<dbReference type="PANTHER" id="PTHR47755:SF1">
    <property type="entry name" value="CELL DIVISION PROTEIN FTSX"/>
    <property type="match status" value="1"/>
</dbReference>
<dbReference type="Pfam" id="PF02687">
    <property type="entry name" value="FtsX"/>
    <property type="match status" value="1"/>
</dbReference>
<evidence type="ECO:0000259" key="13">
    <source>
        <dbReference type="Pfam" id="PF18075"/>
    </source>
</evidence>
<keyword evidence="7 11" id="KW-1133">Transmembrane helix</keyword>
<evidence type="ECO:0000256" key="9">
    <source>
        <dbReference type="ARBA" id="ARBA00023306"/>
    </source>
</evidence>
<accession>A0A0G0X4W3</accession>
<evidence type="ECO:0000259" key="12">
    <source>
        <dbReference type="Pfam" id="PF02687"/>
    </source>
</evidence>
<keyword evidence="8 10" id="KW-0472">Membrane</keyword>
<dbReference type="GO" id="GO:0051301">
    <property type="term" value="P:cell division"/>
    <property type="evidence" value="ECO:0007669"/>
    <property type="project" value="UniProtKB-KW"/>
</dbReference>
<comment type="subcellular location">
    <subcellularLocation>
        <location evidence="1">Cell membrane</location>
        <topology evidence="1">Multi-pass membrane protein</topology>
    </subcellularLocation>
</comment>